<protein>
    <submittedName>
        <fullName evidence="2">Uncharacterized protein</fullName>
    </submittedName>
</protein>
<proteinExistence type="predicted"/>
<feature type="compositionally biased region" description="Polar residues" evidence="1">
    <location>
        <begin position="24"/>
        <end position="33"/>
    </location>
</feature>
<dbReference type="Proteomes" id="UP000070501">
    <property type="component" value="Unassembled WGS sequence"/>
</dbReference>
<feature type="compositionally biased region" description="Basic and acidic residues" evidence="1">
    <location>
        <begin position="150"/>
        <end position="159"/>
    </location>
</feature>
<accession>A0A136JGU5</accession>
<gene>
    <name evidence="2" type="ORF">Micbo1qcDRAFT_424</name>
</gene>
<organism evidence="2 3">
    <name type="scientific">Microdochium bolleyi</name>
    <dbReference type="NCBI Taxonomy" id="196109"/>
    <lineage>
        <taxon>Eukaryota</taxon>
        <taxon>Fungi</taxon>
        <taxon>Dikarya</taxon>
        <taxon>Ascomycota</taxon>
        <taxon>Pezizomycotina</taxon>
        <taxon>Sordariomycetes</taxon>
        <taxon>Xylariomycetidae</taxon>
        <taxon>Xylariales</taxon>
        <taxon>Microdochiaceae</taxon>
        <taxon>Microdochium</taxon>
    </lineage>
</organism>
<evidence type="ECO:0000256" key="1">
    <source>
        <dbReference type="SAM" id="MobiDB-lite"/>
    </source>
</evidence>
<dbReference type="InParanoid" id="A0A136JGU5"/>
<evidence type="ECO:0000313" key="3">
    <source>
        <dbReference type="Proteomes" id="UP000070501"/>
    </source>
</evidence>
<sequence>MGPGLHGSGPQHDQVHEMRPPSKTAHNGISRPTTAYPLQEGPAVCCEARPDAQGVVPRLLESCLAVGPDGPSRTQAHGAERMSHFGMLCRACLPSARPALPDRRSSPPPCPSHIRDKNHFAKNGACAVLSQPLSPTMGAHSYARYVPAERPLREARAGETTKQSSIAR</sequence>
<feature type="region of interest" description="Disordered" evidence="1">
    <location>
        <begin position="1"/>
        <end position="34"/>
    </location>
</feature>
<name>A0A136JGU5_9PEZI</name>
<evidence type="ECO:0000313" key="2">
    <source>
        <dbReference type="EMBL" id="KXJ96364.1"/>
    </source>
</evidence>
<reference evidence="3" key="1">
    <citation type="submission" date="2016-02" db="EMBL/GenBank/DDBJ databases">
        <title>Draft genome sequence of Microdochium bolleyi, a fungal endophyte of beachgrass.</title>
        <authorList>
            <consortium name="DOE Joint Genome Institute"/>
            <person name="David A.S."/>
            <person name="May G."/>
            <person name="Haridas S."/>
            <person name="Lim J."/>
            <person name="Wang M."/>
            <person name="Labutti K."/>
            <person name="Lipzen A."/>
            <person name="Barry K."/>
            <person name="Grigoriev I.V."/>
        </authorList>
    </citation>
    <scope>NUCLEOTIDE SEQUENCE [LARGE SCALE GENOMIC DNA]</scope>
    <source>
        <strain evidence="3">J235TASD1</strain>
    </source>
</reference>
<dbReference type="AlphaFoldDB" id="A0A136JGU5"/>
<feature type="region of interest" description="Disordered" evidence="1">
    <location>
        <begin position="148"/>
        <end position="168"/>
    </location>
</feature>
<dbReference type="EMBL" id="KQ964245">
    <property type="protein sequence ID" value="KXJ96364.1"/>
    <property type="molecule type" value="Genomic_DNA"/>
</dbReference>
<keyword evidence="3" id="KW-1185">Reference proteome</keyword>